<dbReference type="GO" id="GO:0005634">
    <property type="term" value="C:nucleus"/>
    <property type="evidence" value="ECO:0007669"/>
    <property type="project" value="TreeGrafter"/>
</dbReference>
<dbReference type="Gene3D" id="3.40.50.150">
    <property type="entry name" value="Vaccinia Virus protein VP39"/>
    <property type="match status" value="1"/>
</dbReference>
<evidence type="ECO:0000256" key="6">
    <source>
        <dbReference type="SAM" id="MobiDB-lite"/>
    </source>
</evidence>
<dbReference type="OrthoDB" id="423221at2759"/>
<dbReference type="InterPro" id="IPR027417">
    <property type="entry name" value="P-loop_NTPase"/>
</dbReference>
<protein>
    <recommendedName>
        <fullName evidence="7">Helicase C-terminal domain-containing protein</fullName>
    </recommendedName>
</protein>
<dbReference type="InterPro" id="IPR001525">
    <property type="entry name" value="C5_MeTfrase"/>
</dbReference>
<dbReference type="PANTHER" id="PTHR45626">
    <property type="entry name" value="TRANSCRIPTION TERMINATION FACTOR 2-RELATED"/>
    <property type="match status" value="1"/>
</dbReference>
<evidence type="ECO:0000256" key="4">
    <source>
        <dbReference type="ARBA" id="ARBA00022801"/>
    </source>
</evidence>
<dbReference type="GO" id="GO:0005524">
    <property type="term" value="F:ATP binding"/>
    <property type="evidence" value="ECO:0007669"/>
    <property type="project" value="UniProtKB-KW"/>
</dbReference>
<dbReference type="CDD" id="cd18793">
    <property type="entry name" value="SF2_C_SNF"/>
    <property type="match status" value="1"/>
</dbReference>
<keyword evidence="4" id="KW-0378">Hydrolase</keyword>
<keyword evidence="5" id="KW-0067">ATP-binding</keyword>
<dbReference type="InterPro" id="IPR050628">
    <property type="entry name" value="SNF2_RAD54_helicase_TF"/>
</dbReference>
<dbReference type="GO" id="GO:0006281">
    <property type="term" value="P:DNA repair"/>
    <property type="evidence" value="ECO:0007669"/>
    <property type="project" value="TreeGrafter"/>
</dbReference>
<evidence type="ECO:0000256" key="1">
    <source>
        <dbReference type="ARBA" id="ARBA00022603"/>
    </source>
</evidence>
<evidence type="ECO:0000259" key="7">
    <source>
        <dbReference type="PROSITE" id="PS51194"/>
    </source>
</evidence>
<dbReference type="Pfam" id="PF00145">
    <property type="entry name" value="DNA_methylase"/>
    <property type="match status" value="1"/>
</dbReference>
<dbReference type="InterPro" id="IPR049730">
    <property type="entry name" value="SNF2/RAD54-like_C"/>
</dbReference>
<dbReference type="InterPro" id="IPR001650">
    <property type="entry name" value="Helicase_C-like"/>
</dbReference>
<feature type="region of interest" description="Disordered" evidence="6">
    <location>
        <begin position="1"/>
        <end position="35"/>
    </location>
</feature>
<proteinExistence type="predicted"/>
<sequence length="1992" mass="223688">MLIDEDEVDETVISQSNKNPQNKTKSSRPSVRGNYANNDINLDLPPISNIEDLMEVIIDKALGLGFKEAVNDLRKGGVYPLKVATLFSGTESPLIALQLNSQTLEKKGLPPIEIDHLFSTEIDSGKQAYIERNFHPKILFRDARDFIPKNDKPPVTATTAYGAEVEIPRVIDLLIAGFVCKDLSSLNAKKKTLMDGGESSDTWRALFNFAKEFRPSVILIENVKSKGETWKDIQKKLLSIDYESQWHIVDTKHYGLPQTRQRMYMVAVNKQLHDSGAKAAALGWKETMQKLQRQCSSPFEAWLPKEISRQQNYTNLVSETDWVLSKLRYELMRLIDRLGTKHPISQYNDNGSSCPPDFANRKFYFSQSSRVYDCFDIAHLQGALAGHDSLHKMAVWDVSQNADRFRAKLGLVPAITPSGCDFISNQQTALTGPQLLVLQGMPFDKLLLGNETWKELQDLAGNAMSVPVIGASIISALIHCRKGFHKKSKQLTSNPDARLNQKTILVTPENMGHQTLKSSEFEELDISQLIRDAASSARLCACEGVKDISKSPVQVCKDCGHTACAGCAGNPLHVYHSAISRHDRLFPTDFIQKWRPQLPARVTFTDFPSLLEVQTGSDTDASNFAERVDEVDLNSQCFSISNFARSENIWKVLYVSDEATLELQIEKTVEWKLYIKCPRSLPANSSLRKTLEQPVARGLVKSSLLEPTWGVLNTQTDSCQLLILGSAETTAAWRNRLGLLDYVNETVPMEIDITSNDAREFVQELIGHYTLLPDCGTAMCSLYKKSCDPPLYFFLDSDAIGHGDLDSFVFSHDLRRMPYGSSRISHARLDCSWRPWSGKCDGKTPIKTTFTAQWTASDIRLNANVPDVHVRIPSAKSAISESALHGCSHAVTVLNVQTKAVTDTEEFSAFSWALEKAKLLPSFPDWHTFPVASTTDNCTCAPPLPDILWSVNDNFEATAREERKSAAEVERAVQTRPHVYNIDTSINSAVAELNVAVNVSVLRHCARSRLLNTEVDCNEAWRLLTDHVEPASKSFPQLLLGSNAQDNIHPGPRKMQLELTDTQKRSLTWMEKQELGVSMTIEEIEEAIQHDLGWRLEVRASTTATLRGGVLADLPSFGKTVTTIALIQTEFEKKTPVAILEDNCQLSSGLPNLVDVAATLIVCPEHIAKQWREEFERFLDEDQFEQYNILLITRYSDLERLSIADVQNARLIIVAWKVFANGSYVSDLARFAALPEPATMKGRAYEAWLDYATKVIPTRLKELQDTGVVEFNKNTHKTLEERLANPDFQAVVPVKIGHGSAYQTYDPADSTTWGKRTARPAPKVTIKKARSEHTTRATEADADWTTYPTPLLQLFRFNRVVVDEYHYLYTELDASHAAVKKINAHKRWILSGTPALTNFTDVNQMAMLLGVRLGRDVWDSTNFTPIEKRLASEQTEVERFLSRTQIMSYQWHEARHNRAQGFLNTFARQNAPSLEHIECTEILRPVELGVAHYAVYLELSQHLSSLRMQIKKQKPAKRSKSDAKAHDSLRNVRFEKSLRNSETAEQALVHAALEFTTSAGESKLPTLVAQRQAQIEETKREVFNALIHANMAQNQLIKRFNVHESTYKNLKQLLKEKRGLGDDDAAIAVLKLLRQAEGKGKETSNLADKNKGVAHLKLLTQNLYAAAQELTSRMRSYRFLNSIQQFIATLSNDNTSSEDIACSSPTCAATSQSLILVDNCGHLVCEACLGKRLDRESCVHKGCSVPVQASNLIRLSELGLENTVSLDVSFGRKLDDICELIKRMPKEDQCILFVPSENATDTLEEVFAHHGISHHQRAALMPETIHDFQTNQDPEKKKKVLILPLGGVEASGVNLTNANHIIFLSPHLAESQYEYDSQMAQAVARSRRFGQKKKVFIYHCAALRTIDVDIMEKRHKRVDAIEEAAGSPIQTPDTISNKREKTKLIRKTSGRMALVPVSWVTDEEKRAKLGVEENQKFTSLITFSDRYQYDEE</sequence>
<dbReference type="GO" id="GO:0032259">
    <property type="term" value="P:methylation"/>
    <property type="evidence" value="ECO:0007669"/>
    <property type="project" value="UniProtKB-KW"/>
</dbReference>
<accession>A0A6G1KGW7</accession>
<keyword evidence="1" id="KW-0489">Methyltransferase</keyword>
<keyword evidence="3" id="KW-0547">Nucleotide-binding</keyword>
<dbReference type="Proteomes" id="UP000799428">
    <property type="component" value="Unassembled WGS sequence"/>
</dbReference>
<evidence type="ECO:0000256" key="3">
    <source>
        <dbReference type="ARBA" id="ARBA00022741"/>
    </source>
</evidence>
<feature type="compositionally biased region" description="Polar residues" evidence="6">
    <location>
        <begin position="12"/>
        <end position="35"/>
    </location>
</feature>
<dbReference type="PANTHER" id="PTHR45626:SF26">
    <property type="entry name" value="FAMILY HELICASE, PUTATIVE (AFU_ORTHOLOGUE AFUA_2G09120)-RELATED"/>
    <property type="match status" value="1"/>
</dbReference>
<evidence type="ECO:0000313" key="9">
    <source>
        <dbReference type="Proteomes" id="UP000799428"/>
    </source>
</evidence>
<dbReference type="Gene3D" id="3.40.50.300">
    <property type="entry name" value="P-loop containing nucleotide triphosphate hydrolases"/>
    <property type="match status" value="1"/>
</dbReference>
<gene>
    <name evidence="8" type="ORF">K504DRAFT_375054</name>
</gene>
<keyword evidence="9" id="KW-1185">Reference proteome</keyword>
<feature type="compositionally biased region" description="Acidic residues" evidence="6">
    <location>
        <begin position="1"/>
        <end position="10"/>
    </location>
</feature>
<organism evidence="8 9">
    <name type="scientific">Pleomassaria siparia CBS 279.74</name>
    <dbReference type="NCBI Taxonomy" id="1314801"/>
    <lineage>
        <taxon>Eukaryota</taxon>
        <taxon>Fungi</taxon>
        <taxon>Dikarya</taxon>
        <taxon>Ascomycota</taxon>
        <taxon>Pezizomycotina</taxon>
        <taxon>Dothideomycetes</taxon>
        <taxon>Pleosporomycetidae</taxon>
        <taxon>Pleosporales</taxon>
        <taxon>Pleomassariaceae</taxon>
        <taxon>Pleomassaria</taxon>
    </lineage>
</organism>
<dbReference type="Pfam" id="PF00176">
    <property type="entry name" value="SNF2-rel_dom"/>
    <property type="match status" value="2"/>
</dbReference>
<dbReference type="PROSITE" id="PS51194">
    <property type="entry name" value="HELICASE_CTER"/>
    <property type="match status" value="1"/>
</dbReference>
<keyword evidence="2" id="KW-0808">Transferase</keyword>
<evidence type="ECO:0000256" key="5">
    <source>
        <dbReference type="ARBA" id="ARBA00022840"/>
    </source>
</evidence>
<dbReference type="SUPFAM" id="SSF52540">
    <property type="entry name" value="P-loop containing nucleoside triphosphate hydrolases"/>
    <property type="match status" value="2"/>
</dbReference>
<dbReference type="SUPFAM" id="SSF53335">
    <property type="entry name" value="S-adenosyl-L-methionine-dependent methyltransferases"/>
    <property type="match status" value="1"/>
</dbReference>
<dbReference type="InterPro" id="IPR029063">
    <property type="entry name" value="SAM-dependent_MTases_sf"/>
</dbReference>
<name>A0A6G1KGW7_9PLEO</name>
<dbReference type="InterPro" id="IPR038718">
    <property type="entry name" value="SNF2-like_sf"/>
</dbReference>
<dbReference type="EMBL" id="MU005767">
    <property type="protein sequence ID" value="KAF2711651.1"/>
    <property type="molecule type" value="Genomic_DNA"/>
</dbReference>
<evidence type="ECO:0000256" key="2">
    <source>
        <dbReference type="ARBA" id="ARBA00022679"/>
    </source>
</evidence>
<feature type="domain" description="Helicase C-terminal" evidence="7">
    <location>
        <begin position="1776"/>
        <end position="1929"/>
    </location>
</feature>
<evidence type="ECO:0000313" key="8">
    <source>
        <dbReference type="EMBL" id="KAF2711651.1"/>
    </source>
</evidence>
<dbReference type="InterPro" id="IPR000330">
    <property type="entry name" value="SNF2_N"/>
</dbReference>
<reference evidence="8" key="1">
    <citation type="journal article" date="2020" name="Stud. Mycol.">
        <title>101 Dothideomycetes genomes: a test case for predicting lifestyles and emergence of pathogens.</title>
        <authorList>
            <person name="Haridas S."/>
            <person name="Albert R."/>
            <person name="Binder M."/>
            <person name="Bloem J."/>
            <person name="Labutti K."/>
            <person name="Salamov A."/>
            <person name="Andreopoulos B."/>
            <person name="Baker S."/>
            <person name="Barry K."/>
            <person name="Bills G."/>
            <person name="Bluhm B."/>
            <person name="Cannon C."/>
            <person name="Castanera R."/>
            <person name="Culley D."/>
            <person name="Daum C."/>
            <person name="Ezra D."/>
            <person name="Gonzalez J."/>
            <person name="Henrissat B."/>
            <person name="Kuo A."/>
            <person name="Liang C."/>
            <person name="Lipzen A."/>
            <person name="Lutzoni F."/>
            <person name="Magnuson J."/>
            <person name="Mondo S."/>
            <person name="Nolan M."/>
            <person name="Ohm R."/>
            <person name="Pangilinan J."/>
            <person name="Park H.-J."/>
            <person name="Ramirez L."/>
            <person name="Alfaro M."/>
            <person name="Sun H."/>
            <person name="Tritt A."/>
            <person name="Yoshinaga Y."/>
            <person name="Zwiers L.-H."/>
            <person name="Turgeon B."/>
            <person name="Goodwin S."/>
            <person name="Spatafora J."/>
            <person name="Crous P."/>
            <person name="Grigoriev I."/>
        </authorList>
    </citation>
    <scope>NUCLEOTIDE SEQUENCE</scope>
    <source>
        <strain evidence="8">CBS 279.74</strain>
    </source>
</reference>
<dbReference type="Gene3D" id="3.40.50.10810">
    <property type="entry name" value="Tandem AAA-ATPase domain"/>
    <property type="match status" value="2"/>
</dbReference>
<dbReference type="GO" id="GO:0008094">
    <property type="term" value="F:ATP-dependent activity, acting on DNA"/>
    <property type="evidence" value="ECO:0007669"/>
    <property type="project" value="TreeGrafter"/>
</dbReference>
<dbReference type="GO" id="GO:0016787">
    <property type="term" value="F:hydrolase activity"/>
    <property type="evidence" value="ECO:0007669"/>
    <property type="project" value="UniProtKB-KW"/>
</dbReference>
<dbReference type="GO" id="GO:0008168">
    <property type="term" value="F:methyltransferase activity"/>
    <property type="evidence" value="ECO:0007669"/>
    <property type="project" value="UniProtKB-KW"/>
</dbReference>